<dbReference type="Proteomes" id="UP000008744">
    <property type="component" value="Unassembled WGS sequence"/>
</dbReference>
<evidence type="ECO:0000313" key="5">
    <source>
        <dbReference type="EMBL" id="EDW37664.1"/>
    </source>
</evidence>
<dbReference type="InterPro" id="IPR002656">
    <property type="entry name" value="Acyl_transf_3_dom"/>
</dbReference>
<feature type="transmembrane region" description="Helical" evidence="2">
    <location>
        <begin position="322"/>
        <end position="346"/>
    </location>
</feature>
<dbReference type="PANTHER" id="PTHR11161">
    <property type="entry name" value="O-ACYLTRANSFERASE"/>
    <property type="match status" value="1"/>
</dbReference>
<feature type="transmembrane region" description="Helical" evidence="2">
    <location>
        <begin position="526"/>
        <end position="550"/>
    </location>
</feature>
<keyword evidence="2" id="KW-1133">Transmembrane helix</keyword>
<keyword evidence="2" id="KW-0812">Transmembrane</keyword>
<feature type="transmembrane region" description="Helical" evidence="2">
    <location>
        <begin position="456"/>
        <end position="476"/>
    </location>
</feature>
<evidence type="ECO:0000259" key="4">
    <source>
        <dbReference type="SMART" id="SM00703"/>
    </source>
</evidence>
<evidence type="ECO:0000256" key="1">
    <source>
        <dbReference type="SAM" id="MobiDB-lite"/>
    </source>
</evidence>
<accession>B4HAQ3</accession>
<dbReference type="OMA" id="TADREPY"/>
<proteinExistence type="predicted"/>
<dbReference type="Pfam" id="PF20146">
    <property type="entry name" value="NRF"/>
    <property type="match status" value="1"/>
</dbReference>
<feature type="signal peptide" evidence="3">
    <location>
        <begin position="1"/>
        <end position="20"/>
    </location>
</feature>
<feature type="chain" id="PRO_5002808319" evidence="3">
    <location>
        <begin position="21"/>
        <end position="751"/>
    </location>
</feature>
<dbReference type="OrthoDB" id="118951at2759"/>
<feature type="transmembrane region" description="Helical" evidence="2">
    <location>
        <begin position="496"/>
        <end position="514"/>
    </location>
</feature>
<feature type="transmembrane region" description="Helical" evidence="2">
    <location>
        <begin position="216"/>
        <end position="240"/>
    </location>
</feature>
<protein>
    <submittedName>
        <fullName evidence="5">GL27108</fullName>
    </submittedName>
</protein>
<dbReference type="eggNOG" id="KOG3700">
    <property type="taxonomic scope" value="Eukaryota"/>
</dbReference>
<evidence type="ECO:0000313" key="6">
    <source>
        <dbReference type="Proteomes" id="UP000008744"/>
    </source>
</evidence>
<evidence type="ECO:0000256" key="2">
    <source>
        <dbReference type="SAM" id="Phobius"/>
    </source>
</evidence>
<dbReference type="HOGENOM" id="CLU_007874_2_1_1"/>
<dbReference type="InterPro" id="IPR052728">
    <property type="entry name" value="O2_lipid_transport_reg"/>
</dbReference>
<feature type="transmembrane region" description="Helical" evidence="2">
    <location>
        <begin position="570"/>
        <end position="590"/>
    </location>
</feature>
<keyword evidence="2" id="KW-0472">Membrane</keyword>
<dbReference type="EMBL" id="CH479242">
    <property type="protein sequence ID" value="EDW37664.1"/>
    <property type="molecule type" value="Genomic_DNA"/>
</dbReference>
<dbReference type="Pfam" id="PF01757">
    <property type="entry name" value="Acyl_transf_3"/>
    <property type="match status" value="1"/>
</dbReference>
<feature type="transmembrane region" description="Helical" evidence="2">
    <location>
        <begin position="640"/>
        <end position="658"/>
    </location>
</feature>
<sequence length="751" mass="83631">MGPTTLVIQLLLCSLALVSASASASSSVSLEPQHIPMAAGNYVATSRLRRLAVEFLDYYENITLADMSRDQRALPTAQDRECLVDLALLTQDVGSAKMWALKMIDSWGSLPSGVLYGNLRDLGNYDECLNVDHAVSASHSVQGKYCFARFSLAPSISPLLSIKTAVCFPASCTAANMDTLLRQLFEKLLNVEIGADLQLVDESTCKTAQREPYDGLTIFTIVLLSVLCALMLLATLYDYFFVKDQKTLSPVVKAFSARANSRVLFRVVDTKSNPNIIDCLHGMRCLSFVWVVYGHDYLVAAVSPNLNFIQAYTWTRSAYSMLIQYGVFSVDTFFFLSGLLLVVIALRTMERTKGKLNVPMMYLHRYLRLTPVLALAILIYMKILPIVGDGPLYGSVTFDNYTTCEETWYWSLLYVQNYATEKICLGHSWYLAVDMQLYIIAPLLLIVLYKWGRKGAAAIFVLMLLLAASLFTIMVVGKHSIFSHTADAMPRIYFSTHTRASPYLIGILFGYFLHVNRGKSWKLSPVVVFLGWLVSLGLLFTCIFALYGYHSNSESLPILDEAFYLTLSRIAWPLGLCWVVFACMHGYGGLANSFLSSPLWQPLSRLSYSAYIFHMFIESLNGGRTRTSTYFSDYDVMLRFWGDFGFTVLLAFFAYILIEAPFGGLEAILLPIRSASPKPAPVSQQKTGEAPDVKAPAKDFEPAPPLARKRSLPEVSDTFEAPAKDLEPAPPLTRKPSLPEEGDKQDAPTNN</sequence>
<name>B4HAQ3_DROPE</name>
<feature type="domain" description="Nose resistant-to-fluoxetine protein N-terminal" evidence="4">
    <location>
        <begin position="79"/>
        <end position="207"/>
    </location>
</feature>
<feature type="compositionally biased region" description="Basic and acidic residues" evidence="1">
    <location>
        <begin position="689"/>
        <end position="701"/>
    </location>
</feature>
<feature type="region of interest" description="Disordered" evidence="1">
    <location>
        <begin position="679"/>
        <end position="751"/>
    </location>
</feature>
<feature type="transmembrane region" description="Helical" evidence="2">
    <location>
        <begin position="366"/>
        <end position="387"/>
    </location>
</feature>
<feature type="transmembrane region" description="Helical" evidence="2">
    <location>
        <begin position="285"/>
        <end position="302"/>
    </location>
</feature>
<evidence type="ECO:0000256" key="3">
    <source>
        <dbReference type="SAM" id="SignalP"/>
    </source>
</evidence>
<gene>
    <name evidence="5" type="primary">Dper\GL27108</name>
    <name evidence="5" type="ORF">Dper_GL27108</name>
</gene>
<keyword evidence="6" id="KW-1185">Reference proteome</keyword>
<dbReference type="GO" id="GO:0016747">
    <property type="term" value="F:acyltransferase activity, transferring groups other than amino-acyl groups"/>
    <property type="evidence" value="ECO:0007669"/>
    <property type="project" value="InterPro"/>
</dbReference>
<organism evidence="6">
    <name type="scientific">Drosophila persimilis</name>
    <name type="common">Fruit fly</name>
    <dbReference type="NCBI Taxonomy" id="7234"/>
    <lineage>
        <taxon>Eukaryota</taxon>
        <taxon>Metazoa</taxon>
        <taxon>Ecdysozoa</taxon>
        <taxon>Arthropoda</taxon>
        <taxon>Hexapoda</taxon>
        <taxon>Insecta</taxon>
        <taxon>Pterygota</taxon>
        <taxon>Neoptera</taxon>
        <taxon>Endopterygota</taxon>
        <taxon>Diptera</taxon>
        <taxon>Brachycera</taxon>
        <taxon>Muscomorpha</taxon>
        <taxon>Ephydroidea</taxon>
        <taxon>Drosophilidae</taxon>
        <taxon>Drosophila</taxon>
        <taxon>Sophophora</taxon>
    </lineage>
</organism>
<reference evidence="5 6" key="1">
    <citation type="journal article" date="2007" name="Nature">
        <title>Evolution of genes and genomes on the Drosophila phylogeny.</title>
        <authorList>
            <consortium name="Drosophila 12 Genomes Consortium"/>
            <person name="Clark A.G."/>
            <person name="Eisen M.B."/>
            <person name="Smith D.R."/>
            <person name="Bergman C.M."/>
            <person name="Oliver B."/>
            <person name="Markow T.A."/>
            <person name="Kaufman T.C."/>
            <person name="Kellis M."/>
            <person name="Gelbart W."/>
            <person name="Iyer V.N."/>
            <person name="Pollard D.A."/>
            <person name="Sackton T.B."/>
            <person name="Larracuente A.M."/>
            <person name="Singh N.D."/>
            <person name="Abad J.P."/>
            <person name="Abt D.N."/>
            <person name="Adryan B."/>
            <person name="Aguade M."/>
            <person name="Akashi H."/>
            <person name="Anderson W.W."/>
            <person name="Aquadro C.F."/>
            <person name="Ardell D.H."/>
            <person name="Arguello R."/>
            <person name="Artieri C.G."/>
            <person name="Barbash D.A."/>
            <person name="Barker D."/>
            <person name="Barsanti P."/>
            <person name="Batterham P."/>
            <person name="Batzoglou S."/>
            <person name="Begun D."/>
            <person name="Bhutkar A."/>
            <person name="Blanco E."/>
            <person name="Bosak S.A."/>
            <person name="Bradley R.K."/>
            <person name="Brand A.D."/>
            <person name="Brent M.R."/>
            <person name="Brooks A.N."/>
            <person name="Brown R.H."/>
            <person name="Butlin R.K."/>
            <person name="Caggese C."/>
            <person name="Calvi B.R."/>
            <person name="Bernardo de Carvalho A."/>
            <person name="Caspi A."/>
            <person name="Castrezana S."/>
            <person name="Celniker S.E."/>
            <person name="Chang J.L."/>
            <person name="Chapple C."/>
            <person name="Chatterji S."/>
            <person name="Chinwalla A."/>
            <person name="Civetta A."/>
            <person name="Clifton S.W."/>
            <person name="Comeron J.M."/>
            <person name="Costello J.C."/>
            <person name="Coyne J.A."/>
            <person name="Daub J."/>
            <person name="David R.G."/>
            <person name="Delcher A.L."/>
            <person name="Delehaunty K."/>
            <person name="Do C.B."/>
            <person name="Ebling H."/>
            <person name="Edwards K."/>
            <person name="Eickbush T."/>
            <person name="Evans J.D."/>
            <person name="Filipski A."/>
            <person name="Findeiss S."/>
            <person name="Freyhult E."/>
            <person name="Fulton L."/>
            <person name="Fulton R."/>
            <person name="Garcia A.C."/>
            <person name="Gardiner A."/>
            <person name="Garfield D.A."/>
            <person name="Garvin B.E."/>
            <person name="Gibson G."/>
            <person name="Gilbert D."/>
            <person name="Gnerre S."/>
            <person name="Godfrey J."/>
            <person name="Good R."/>
            <person name="Gotea V."/>
            <person name="Gravely B."/>
            <person name="Greenberg A.J."/>
            <person name="Griffiths-Jones S."/>
            <person name="Gross S."/>
            <person name="Guigo R."/>
            <person name="Gustafson E.A."/>
            <person name="Haerty W."/>
            <person name="Hahn M.W."/>
            <person name="Halligan D.L."/>
            <person name="Halpern A.L."/>
            <person name="Halter G.M."/>
            <person name="Han M.V."/>
            <person name="Heger A."/>
            <person name="Hillier L."/>
            <person name="Hinrichs A.S."/>
            <person name="Holmes I."/>
            <person name="Hoskins R.A."/>
            <person name="Hubisz M.J."/>
            <person name="Hultmark D."/>
            <person name="Huntley M.A."/>
            <person name="Jaffe D.B."/>
            <person name="Jagadeeshan S."/>
            <person name="Jeck W.R."/>
            <person name="Johnson J."/>
            <person name="Jones C.D."/>
            <person name="Jordan W.C."/>
            <person name="Karpen G.H."/>
            <person name="Kataoka E."/>
            <person name="Keightley P.D."/>
            <person name="Kheradpour P."/>
            <person name="Kirkness E.F."/>
            <person name="Koerich L.B."/>
            <person name="Kristiansen K."/>
            <person name="Kudrna D."/>
            <person name="Kulathinal R.J."/>
            <person name="Kumar S."/>
            <person name="Kwok R."/>
            <person name="Lander E."/>
            <person name="Langley C.H."/>
            <person name="Lapoint R."/>
            <person name="Lazzaro B.P."/>
            <person name="Lee S.J."/>
            <person name="Levesque L."/>
            <person name="Li R."/>
            <person name="Lin C.F."/>
            <person name="Lin M.F."/>
            <person name="Lindblad-Toh K."/>
            <person name="Llopart A."/>
            <person name="Long M."/>
            <person name="Low L."/>
            <person name="Lozovsky E."/>
            <person name="Lu J."/>
            <person name="Luo M."/>
            <person name="Machado C.A."/>
            <person name="Makalowski W."/>
            <person name="Marzo M."/>
            <person name="Matsuda M."/>
            <person name="Matzkin L."/>
            <person name="McAllister B."/>
            <person name="McBride C.S."/>
            <person name="McKernan B."/>
            <person name="McKernan K."/>
            <person name="Mendez-Lago M."/>
            <person name="Minx P."/>
            <person name="Mollenhauer M.U."/>
            <person name="Montooth K."/>
            <person name="Mount S.M."/>
            <person name="Mu X."/>
            <person name="Myers E."/>
            <person name="Negre B."/>
            <person name="Newfeld S."/>
            <person name="Nielsen R."/>
            <person name="Noor M.A."/>
            <person name="O'Grady P."/>
            <person name="Pachter L."/>
            <person name="Papaceit M."/>
            <person name="Parisi M.J."/>
            <person name="Parisi M."/>
            <person name="Parts L."/>
            <person name="Pedersen J.S."/>
            <person name="Pesole G."/>
            <person name="Phillippy A.M."/>
            <person name="Ponting C.P."/>
            <person name="Pop M."/>
            <person name="Porcelli D."/>
            <person name="Powell J.R."/>
            <person name="Prohaska S."/>
            <person name="Pruitt K."/>
            <person name="Puig M."/>
            <person name="Quesneville H."/>
            <person name="Ram K.R."/>
            <person name="Rand D."/>
            <person name="Rasmussen M.D."/>
            <person name="Reed L.K."/>
            <person name="Reenan R."/>
            <person name="Reily A."/>
            <person name="Remington K.A."/>
            <person name="Rieger T.T."/>
            <person name="Ritchie M.G."/>
            <person name="Robin C."/>
            <person name="Rogers Y.H."/>
            <person name="Rohde C."/>
            <person name="Rozas J."/>
            <person name="Rubenfield M.J."/>
            <person name="Ruiz A."/>
            <person name="Russo S."/>
            <person name="Salzberg S.L."/>
            <person name="Sanchez-Gracia A."/>
            <person name="Saranga D.J."/>
            <person name="Sato H."/>
            <person name="Schaeffer S.W."/>
            <person name="Schatz M.C."/>
            <person name="Schlenke T."/>
            <person name="Schwartz R."/>
            <person name="Segarra C."/>
            <person name="Singh R.S."/>
            <person name="Sirot L."/>
            <person name="Sirota M."/>
            <person name="Sisneros N.B."/>
            <person name="Smith C.D."/>
            <person name="Smith T.F."/>
            <person name="Spieth J."/>
            <person name="Stage D.E."/>
            <person name="Stark A."/>
            <person name="Stephan W."/>
            <person name="Strausberg R.L."/>
            <person name="Strempel S."/>
            <person name="Sturgill D."/>
            <person name="Sutton G."/>
            <person name="Sutton G.G."/>
            <person name="Tao W."/>
            <person name="Teichmann S."/>
            <person name="Tobari Y.N."/>
            <person name="Tomimura Y."/>
            <person name="Tsolas J.M."/>
            <person name="Valente V.L."/>
            <person name="Venter E."/>
            <person name="Venter J.C."/>
            <person name="Vicario S."/>
            <person name="Vieira F.G."/>
            <person name="Vilella A.J."/>
            <person name="Villasante A."/>
            <person name="Walenz B."/>
            <person name="Wang J."/>
            <person name="Wasserman M."/>
            <person name="Watts T."/>
            <person name="Wilson D."/>
            <person name="Wilson R.K."/>
            <person name="Wing R.A."/>
            <person name="Wolfner M.F."/>
            <person name="Wong A."/>
            <person name="Wong G.K."/>
            <person name="Wu C.I."/>
            <person name="Wu G."/>
            <person name="Yamamoto D."/>
            <person name="Yang H.P."/>
            <person name="Yang S.P."/>
            <person name="Yorke J.A."/>
            <person name="Yoshida K."/>
            <person name="Zdobnov E."/>
            <person name="Zhang P."/>
            <person name="Zhang Y."/>
            <person name="Zimin A.V."/>
            <person name="Baldwin J."/>
            <person name="Abdouelleil A."/>
            <person name="Abdulkadir J."/>
            <person name="Abebe A."/>
            <person name="Abera B."/>
            <person name="Abreu J."/>
            <person name="Acer S.C."/>
            <person name="Aftuck L."/>
            <person name="Alexander A."/>
            <person name="An P."/>
            <person name="Anderson E."/>
            <person name="Anderson S."/>
            <person name="Arachi H."/>
            <person name="Azer M."/>
            <person name="Bachantsang P."/>
            <person name="Barry A."/>
            <person name="Bayul T."/>
            <person name="Berlin A."/>
            <person name="Bessette D."/>
            <person name="Bloom T."/>
            <person name="Blye J."/>
            <person name="Boguslavskiy L."/>
            <person name="Bonnet C."/>
            <person name="Boukhgalter B."/>
            <person name="Bourzgui I."/>
            <person name="Brown A."/>
            <person name="Cahill P."/>
            <person name="Channer S."/>
            <person name="Cheshatsang Y."/>
            <person name="Chuda L."/>
            <person name="Citroen M."/>
            <person name="Collymore A."/>
            <person name="Cooke P."/>
            <person name="Costello M."/>
            <person name="D'Aco K."/>
            <person name="Daza R."/>
            <person name="De Haan G."/>
            <person name="DeGray S."/>
            <person name="DeMaso C."/>
            <person name="Dhargay N."/>
            <person name="Dooley K."/>
            <person name="Dooley E."/>
            <person name="Doricent M."/>
            <person name="Dorje P."/>
            <person name="Dorjee K."/>
            <person name="Dupes A."/>
            <person name="Elong R."/>
            <person name="Falk J."/>
            <person name="Farina A."/>
            <person name="Faro S."/>
            <person name="Ferguson D."/>
            <person name="Fisher S."/>
            <person name="Foley C.D."/>
            <person name="Franke A."/>
            <person name="Friedrich D."/>
            <person name="Gadbois L."/>
            <person name="Gearin G."/>
            <person name="Gearin C.R."/>
            <person name="Giannoukos G."/>
            <person name="Goode T."/>
            <person name="Graham J."/>
            <person name="Grandbois E."/>
            <person name="Grewal S."/>
            <person name="Gyaltsen K."/>
            <person name="Hafez N."/>
            <person name="Hagos B."/>
            <person name="Hall J."/>
            <person name="Henson C."/>
            <person name="Hollinger A."/>
            <person name="Honan T."/>
            <person name="Huard M.D."/>
            <person name="Hughes L."/>
            <person name="Hurhula B."/>
            <person name="Husby M.E."/>
            <person name="Kamat A."/>
            <person name="Kanga B."/>
            <person name="Kashin S."/>
            <person name="Khazanovich D."/>
            <person name="Kisner P."/>
            <person name="Lance K."/>
            <person name="Lara M."/>
            <person name="Lee W."/>
            <person name="Lennon N."/>
            <person name="Letendre F."/>
            <person name="LeVine R."/>
            <person name="Lipovsky A."/>
            <person name="Liu X."/>
            <person name="Liu J."/>
            <person name="Liu S."/>
            <person name="Lokyitsang T."/>
            <person name="Lokyitsang Y."/>
            <person name="Lubonja R."/>
            <person name="Lui A."/>
            <person name="MacDonald P."/>
            <person name="Magnisalis V."/>
            <person name="Maru K."/>
            <person name="Matthews C."/>
            <person name="McCusker W."/>
            <person name="McDonough S."/>
            <person name="Mehta T."/>
            <person name="Meldrim J."/>
            <person name="Meneus L."/>
            <person name="Mihai O."/>
            <person name="Mihalev A."/>
            <person name="Mihova T."/>
            <person name="Mittelman R."/>
            <person name="Mlenga V."/>
            <person name="Montmayeur A."/>
            <person name="Mulrain L."/>
            <person name="Navidi A."/>
            <person name="Naylor J."/>
            <person name="Negash T."/>
            <person name="Nguyen T."/>
            <person name="Nguyen N."/>
            <person name="Nicol R."/>
            <person name="Norbu C."/>
            <person name="Norbu N."/>
            <person name="Novod N."/>
            <person name="O'Neill B."/>
            <person name="Osman S."/>
            <person name="Markiewicz E."/>
            <person name="Oyono O.L."/>
            <person name="Patti C."/>
            <person name="Phunkhang P."/>
            <person name="Pierre F."/>
            <person name="Priest M."/>
            <person name="Raghuraman S."/>
            <person name="Rege F."/>
            <person name="Reyes R."/>
            <person name="Rise C."/>
            <person name="Rogov P."/>
            <person name="Ross K."/>
            <person name="Ryan E."/>
            <person name="Settipalli S."/>
            <person name="Shea T."/>
            <person name="Sherpa N."/>
            <person name="Shi L."/>
            <person name="Shih D."/>
            <person name="Sparrow T."/>
            <person name="Spaulding J."/>
            <person name="Stalker J."/>
            <person name="Stange-Thomann N."/>
            <person name="Stavropoulos S."/>
            <person name="Stone C."/>
            <person name="Strader C."/>
            <person name="Tesfaye S."/>
            <person name="Thomson T."/>
            <person name="Thoulutsang Y."/>
            <person name="Thoulutsang D."/>
            <person name="Topham K."/>
            <person name="Topping I."/>
            <person name="Tsamla T."/>
            <person name="Vassiliev H."/>
            <person name="Vo A."/>
            <person name="Wangchuk T."/>
            <person name="Wangdi T."/>
            <person name="Weiand M."/>
            <person name="Wilkinson J."/>
            <person name="Wilson A."/>
            <person name="Yadav S."/>
            <person name="Young G."/>
            <person name="Yu Q."/>
            <person name="Zembek L."/>
            <person name="Zhong D."/>
            <person name="Zimmer A."/>
            <person name="Zwirko Z."/>
            <person name="Jaffe D.B."/>
            <person name="Alvarez P."/>
            <person name="Brockman W."/>
            <person name="Butler J."/>
            <person name="Chin C."/>
            <person name="Gnerre S."/>
            <person name="Grabherr M."/>
            <person name="Kleber M."/>
            <person name="Mauceli E."/>
            <person name="MacCallum I."/>
        </authorList>
    </citation>
    <scope>NUCLEOTIDE SEQUENCE [LARGE SCALE GENOMIC DNA]</scope>
    <source>
        <strain evidence="6">MSH-3 / Tucson 14011-0111.49</strain>
    </source>
</reference>
<dbReference type="KEGG" id="dpe:6602909"/>
<feature type="transmembrane region" description="Helical" evidence="2">
    <location>
        <begin position="429"/>
        <end position="449"/>
    </location>
</feature>
<keyword evidence="3" id="KW-0732">Signal</keyword>
<dbReference type="PhylomeDB" id="B4HAQ3"/>
<feature type="compositionally biased region" description="Basic and acidic residues" evidence="1">
    <location>
        <begin position="737"/>
        <end position="751"/>
    </location>
</feature>
<dbReference type="SMART" id="SM00703">
    <property type="entry name" value="NRF"/>
    <property type="match status" value="1"/>
</dbReference>
<dbReference type="PANTHER" id="PTHR11161:SF0">
    <property type="entry name" value="O-ACYLTRANSFERASE LIKE PROTEIN"/>
    <property type="match status" value="1"/>
</dbReference>
<dbReference type="AlphaFoldDB" id="B4HAQ3"/>
<dbReference type="InterPro" id="IPR006621">
    <property type="entry name" value="Nose-resist-to-fluoxetine_N"/>
</dbReference>